<evidence type="ECO:0000256" key="11">
    <source>
        <dbReference type="ARBA" id="ARBA00030033"/>
    </source>
</evidence>
<feature type="region of interest" description="Disordered" evidence="12">
    <location>
        <begin position="1084"/>
        <end position="1125"/>
    </location>
</feature>
<feature type="compositionally biased region" description="Polar residues" evidence="12">
    <location>
        <begin position="174"/>
        <end position="190"/>
    </location>
</feature>
<keyword evidence="6" id="KW-0964">Secreted</keyword>
<accession>A0ABM4BF53</accession>
<feature type="compositionally biased region" description="Low complexity" evidence="12">
    <location>
        <begin position="74"/>
        <end position="100"/>
    </location>
</feature>
<evidence type="ECO:0000256" key="5">
    <source>
        <dbReference type="ARBA" id="ARBA00022490"/>
    </source>
</evidence>
<feature type="compositionally biased region" description="Low complexity" evidence="12">
    <location>
        <begin position="201"/>
        <end position="227"/>
    </location>
</feature>
<evidence type="ECO:0000313" key="14">
    <source>
        <dbReference type="Proteomes" id="UP001652625"/>
    </source>
</evidence>
<evidence type="ECO:0000256" key="7">
    <source>
        <dbReference type="ARBA" id="ARBA00022703"/>
    </source>
</evidence>
<feature type="region of interest" description="Disordered" evidence="12">
    <location>
        <begin position="173"/>
        <end position="261"/>
    </location>
</feature>
<dbReference type="PANTHER" id="PTHR15204">
    <property type="entry name" value="LARGE PROLINE-RICH PROTEIN BAG6"/>
    <property type="match status" value="1"/>
</dbReference>
<feature type="compositionally biased region" description="Basic and acidic residues" evidence="12">
    <location>
        <begin position="954"/>
        <end position="965"/>
    </location>
</feature>
<keyword evidence="7" id="KW-0053">Apoptosis</keyword>
<evidence type="ECO:0000256" key="12">
    <source>
        <dbReference type="SAM" id="MobiDB-lite"/>
    </source>
</evidence>
<dbReference type="Gene3D" id="3.10.20.90">
    <property type="entry name" value="Phosphatidylinositol 3-kinase Catalytic Subunit, Chain A, domain 1"/>
    <property type="match status" value="1"/>
</dbReference>
<dbReference type="InterPro" id="IPR000626">
    <property type="entry name" value="Ubiquitin-like_dom"/>
</dbReference>
<keyword evidence="9" id="KW-0143">Chaperone</keyword>
<keyword evidence="8" id="KW-0156">Chromatin regulator</keyword>
<sequence>MKVTVRTLDSTNHNFEFDDENITVKDFKELISQDVNIPVNKQRIIFKGKVLQDERKILEYGVDGCVVHLVQRAPPTSVSQESSTSTTVTPPTSISSPPSSQNNFSGSFPAAQQLVDNLVSQFGAGNVSMNANGNSLNVNINVSPPNNNDDVRRRLQVARRFLCHADHLLRHMQPTHSNSANFHTHTTQENNSREDRESTPHASSTCHGHGSSCHPPSENKSSTSTEENPVDETTSSNVNVEDSSLNNNSNTSPSHSNVNNVSQDQNIVRPQVLSHFLGDFMHFFHHFAPFLQRYRYLLHNPQGPERRGHDDLLPDQIAEIFHDLSHAFHAISDLTFNFNSPTPQSLSCFPQISPIRFQQTPHMRMVPISRNSNGNSGIRQGGPVAVAAISTTVVHIPASSVQRLVTGGETLTTSATQGSLNPNIPTTNQWPPGVPIAGFTSDTNQGIPAGMMFGPFSMSVPQPTSANTPPVPNSGRSRGVNTNDVNMQDVLQNVMSALFPPMVNSSSQPDSSSTTQSNTNEMSTPSNNGSQQASQRQQTSAHSAQENFHHHQQDSAPLHPDPLLPCNSFHLGPSFHSSQSNTQSTPRVVEVASVVIDHTSNSASPTVNTSMSGQQNTGATELPNNNPPISADMSSISNILNSMFGSLSNTNNPFSENDSSIDDETSMDVDMTRDNQLMDLVTETVRVLNQNPNDANSSNNQFMDLVTETVRVLNQNPNDANSSTRNETLRNILETRFRRFENEEGASFVTELFDTFGATFTVPDLIAIISGATTPWARLQMPLRKLLEKHFNNNLPISEMDIPSVAKKMAESLGRNDDMEITVRPDVDLPATLKNLEVDYFKKFLQLLISNESDYCNGIRLWFIEYATWFFAVLDYSVAGGTESYIAAYLSTESMEDAFSDFPPAIRQFSTETLIRRTRSSIGAQTISPAALEAVIIRPGSRNMIQRENPCKGSDSERAAKRVRKNETVDVDKIWEEMNNCAQSSESDPEVDSPPSPEDWHSQFPNDWVSVISRDVELQRKLPPQRPYSDAYLNGLPSKRRAQMTQHGTEADRIDIKASLKKAMEKVGVDKDSKMLEEDIENSNLQGMFESTFKNDVSQRLQSDEDYRSKRHPNTEKYFMKKGKK</sequence>
<feature type="region of interest" description="Disordered" evidence="12">
    <location>
        <begin position="500"/>
        <end position="565"/>
    </location>
</feature>
<feature type="region of interest" description="Disordered" evidence="12">
    <location>
        <begin position="74"/>
        <end position="107"/>
    </location>
</feature>
<keyword evidence="14" id="KW-1185">Reference proteome</keyword>
<reference evidence="15" key="2">
    <citation type="submission" date="2025-08" db="UniProtKB">
        <authorList>
            <consortium name="RefSeq"/>
        </authorList>
    </citation>
    <scope>IDENTIFICATION</scope>
</reference>
<feature type="region of interest" description="Disordered" evidence="12">
    <location>
        <begin position="600"/>
        <end position="627"/>
    </location>
</feature>
<dbReference type="Proteomes" id="UP001652625">
    <property type="component" value="Chromosome 02"/>
</dbReference>
<dbReference type="GeneID" id="100215156"/>
<protein>
    <recommendedName>
        <fullName evidence="11">BCL2-associated athanogene 6</fullName>
    </recommendedName>
</protein>
<dbReference type="PANTHER" id="PTHR15204:SF0">
    <property type="entry name" value="LARGE PROLINE-RICH PROTEIN BAG6"/>
    <property type="match status" value="1"/>
</dbReference>
<proteinExistence type="predicted"/>
<dbReference type="RefSeq" id="XP_065647597.1">
    <property type="nucleotide sequence ID" value="XM_065791525.1"/>
</dbReference>
<evidence type="ECO:0000256" key="1">
    <source>
        <dbReference type="ARBA" id="ARBA00004123"/>
    </source>
</evidence>
<dbReference type="InterPro" id="IPR021925">
    <property type="entry name" value="BAG6"/>
</dbReference>
<evidence type="ECO:0000313" key="15">
    <source>
        <dbReference type="RefSeq" id="XP_065647597.1"/>
    </source>
</evidence>
<dbReference type="Pfam" id="PF00240">
    <property type="entry name" value="ubiquitin"/>
    <property type="match status" value="1"/>
</dbReference>
<evidence type="ECO:0000256" key="6">
    <source>
        <dbReference type="ARBA" id="ARBA00022525"/>
    </source>
</evidence>
<feature type="compositionally biased region" description="Low complexity" evidence="12">
    <location>
        <begin position="504"/>
        <end position="545"/>
    </location>
</feature>
<keyword evidence="4" id="KW-0813">Transport</keyword>
<evidence type="ECO:0000256" key="9">
    <source>
        <dbReference type="ARBA" id="ARBA00023186"/>
    </source>
</evidence>
<dbReference type="InterPro" id="IPR029071">
    <property type="entry name" value="Ubiquitin-like_domsf"/>
</dbReference>
<evidence type="ECO:0000256" key="4">
    <source>
        <dbReference type="ARBA" id="ARBA00022448"/>
    </source>
</evidence>
<keyword evidence="10" id="KW-0539">Nucleus</keyword>
<gene>
    <name evidence="15" type="primary">LOC100215156</name>
</gene>
<dbReference type="PROSITE" id="PS50053">
    <property type="entry name" value="UBIQUITIN_2"/>
    <property type="match status" value="1"/>
</dbReference>
<comment type="subcellular location">
    <subcellularLocation>
        <location evidence="2">Cytoplasm</location>
        <location evidence="2">Cytosol</location>
    </subcellularLocation>
    <subcellularLocation>
        <location evidence="1">Nucleus</location>
    </subcellularLocation>
    <subcellularLocation>
        <location evidence="3">Secreted</location>
        <location evidence="3">Extracellular exosome</location>
    </subcellularLocation>
</comment>
<feature type="compositionally biased region" description="Basic and acidic residues" evidence="12">
    <location>
        <begin position="1102"/>
        <end position="1119"/>
    </location>
</feature>
<evidence type="ECO:0000256" key="8">
    <source>
        <dbReference type="ARBA" id="ARBA00022853"/>
    </source>
</evidence>
<organism evidence="14 15">
    <name type="scientific">Hydra vulgaris</name>
    <name type="common">Hydra</name>
    <name type="synonym">Hydra attenuata</name>
    <dbReference type="NCBI Taxonomy" id="6087"/>
    <lineage>
        <taxon>Eukaryota</taxon>
        <taxon>Metazoa</taxon>
        <taxon>Cnidaria</taxon>
        <taxon>Hydrozoa</taxon>
        <taxon>Hydroidolina</taxon>
        <taxon>Anthoathecata</taxon>
        <taxon>Aplanulata</taxon>
        <taxon>Hydridae</taxon>
        <taxon>Hydra</taxon>
    </lineage>
</organism>
<feature type="compositionally biased region" description="Polar residues" evidence="12">
    <location>
        <begin position="231"/>
        <end position="242"/>
    </location>
</feature>
<dbReference type="SUPFAM" id="SSF54236">
    <property type="entry name" value="Ubiquitin-like"/>
    <property type="match status" value="1"/>
</dbReference>
<feature type="region of interest" description="Disordered" evidence="12">
    <location>
        <begin position="458"/>
        <end position="482"/>
    </location>
</feature>
<dbReference type="Pfam" id="PF12057">
    <property type="entry name" value="BAG6"/>
    <property type="match status" value="1"/>
</dbReference>
<feature type="compositionally biased region" description="Polar residues" evidence="12">
    <location>
        <begin position="459"/>
        <end position="482"/>
    </location>
</feature>
<reference evidence="14" key="1">
    <citation type="submission" date="2025-05" db="UniProtKB">
        <authorList>
            <consortium name="RefSeq"/>
        </authorList>
    </citation>
    <scope>NUCLEOTIDE SEQUENCE [LARGE SCALE GENOMIC DNA]</scope>
</reference>
<evidence type="ECO:0000256" key="2">
    <source>
        <dbReference type="ARBA" id="ARBA00004514"/>
    </source>
</evidence>
<dbReference type="CDD" id="cd01809">
    <property type="entry name" value="Ubl_BAG6"/>
    <property type="match status" value="1"/>
</dbReference>
<evidence type="ECO:0000256" key="10">
    <source>
        <dbReference type="ARBA" id="ARBA00023242"/>
    </source>
</evidence>
<feature type="compositionally biased region" description="Polar residues" evidence="12">
    <location>
        <begin position="1092"/>
        <end position="1101"/>
    </location>
</feature>
<feature type="region of interest" description="Disordered" evidence="12">
    <location>
        <begin position="945"/>
        <end position="965"/>
    </location>
</feature>
<dbReference type="SMART" id="SM00213">
    <property type="entry name" value="UBQ"/>
    <property type="match status" value="1"/>
</dbReference>
<feature type="domain" description="Ubiquitin-like" evidence="13">
    <location>
        <begin position="1"/>
        <end position="63"/>
    </location>
</feature>
<name>A0ABM4BF53_HYDVU</name>
<feature type="compositionally biased region" description="Low complexity" evidence="12">
    <location>
        <begin position="243"/>
        <end position="261"/>
    </location>
</feature>
<evidence type="ECO:0000259" key="13">
    <source>
        <dbReference type="PROSITE" id="PS50053"/>
    </source>
</evidence>
<keyword evidence="5" id="KW-0963">Cytoplasm</keyword>
<feature type="region of interest" description="Disordered" evidence="12">
    <location>
        <begin position="980"/>
        <end position="1003"/>
    </location>
</feature>
<evidence type="ECO:0000256" key="3">
    <source>
        <dbReference type="ARBA" id="ARBA00004550"/>
    </source>
</evidence>